<evidence type="ECO:0000313" key="18">
    <source>
        <dbReference type="EMBL" id="ETX29164.1"/>
    </source>
</evidence>
<feature type="region of interest" description="Disordered" evidence="16">
    <location>
        <begin position="669"/>
        <end position="911"/>
    </location>
</feature>
<evidence type="ECO:0000256" key="9">
    <source>
        <dbReference type="ARBA" id="ARBA00022730"/>
    </source>
</evidence>
<feature type="compositionally biased region" description="Low complexity" evidence="16">
    <location>
        <begin position="796"/>
        <end position="809"/>
    </location>
</feature>
<evidence type="ECO:0000256" key="12">
    <source>
        <dbReference type="ARBA" id="ARBA00022842"/>
    </source>
</evidence>
<feature type="compositionally biased region" description="Basic residues" evidence="16">
    <location>
        <begin position="782"/>
        <end position="792"/>
    </location>
</feature>
<keyword evidence="19" id="KW-1185">Reference proteome</keyword>
<dbReference type="InterPro" id="IPR019307">
    <property type="entry name" value="RNA-bd_AU-1/RNase_E/G"/>
</dbReference>
<evidence type="ECO:0000256" key="13">
    <source>
        <dbReference type="ARBA" id="ARBA00022884"/>
    </source>
</evidence>
<evidence type="ECO:0000256" key="16">
    <source>
        <dbReference type="SAM" id="MobiDB-lite"/>
    </source>
</evidence>
<keyword evidence="3 15" id="KW-0963">Cytoplasm</keyword>
<keyword evidence="13 15" id="KW-0694">RNA-binding</keyword>
<dbReference type="AlphaFoldDB" id="X7FAQ9"/>
<dbReference type="eggNOG" id="COG1530">
    <property type="taxonomic scope" value="Bacteria"/>
</dbReference>
<comment type="cofactor">
    <cofactor evidence="15">
        <name>Mg(2+)</name>
        <dbReference type="ChEBI" id="CHEBI:18420"/>
    </cofactor>
    <text evidence="15">Binds 1 Mg(2+) ion per subunit.</text>
</comment>
<comment type="subcellular location">
    <subcellularLocation>
        <location evidence="15">Cytoplasm</location>
    </subcellularLocation>
    <subcellularLocation>
        <location evidence="15">Cell inner membrane</location>
        <topology evidence="15">Peripheral membrane protein</topology>
        <orientation evidence="15">Cytoplasmic side</orientation>
    </subcellularLocation>
</comment>
<evidence type="ECO:0000259" key="17">
    <source>
        <dbReference type="PROSITE" id="PS50126"/>
    </source>
</evidence>
<reference evidence="18 19" key="1">
    <citation type="submission" date="2014-01" db="EMBL/GenBank/DDBJ databases">
        <title>Roseivivax isoporae LMG 25204 Genome Sequencing.</title>
        <authorList>
            <person name="Lai Q."/>
            <person name="Li G."/>
            <person name="Shao Z."/>
        </authorList>
    </citation>
    <scope>NUCLEOTIDE SEQUENCE [LARGE SCALE GENOMIC DNA]</scope>
    <source>
        <strain evidence="18 19">LMG 25204</strain>
    </source>
</reference>
<dbReference type="Gene3D" id="3.40.1260.20">
    <property type="entry name" value="Ribonuclease E, catalytic domain"/>
    <property type="match status" value="1"/>
</dbReference>
<dbReference type="Pfam" id="PF10150">
    <property type="entry name" value="RNase_E_G"/>
    <property type="match status" value="1"/>
</dbReference>
<comment type="similarity">
    <text evidence="15">Belongs to the RNase E/G family. RNase E subfamily.</text>
</comment>
<feature type="compositionally biased region" description="Basic and acidic residues" evidence="16">
    <location>
        <begin position="120"/>
        <end position="149"/>
    </location>
</feature>
<evidence type="ECO:0000256" key="2">
    <source>
        <dbReference type="ARBA" id="ARBA00022475"/>
    </source>
</evidence>
<dbReference type="Pfam" id="PF20833">
    <property type="entry name" value="RNase_E_G_Thio"/>
    <property type="match status" value="1"/>
</dbReference>
<evidence type="ECO:0000256" key="1">
    <source>
        <dbReference type="ARBA" id="ARBA00005663"/>
    </source>
</evidence>
<dbReference type="RefSeq" id="WP_043769775.1">
    <property type="nucleotide sequence ID" value="NZ_JAME01000012.1"/>
</dbReference>
<comment type="catalytic activity">
    <reaction evidence="15">
        <text>Endonucleolytic cleavage of single-stranded RNA in A- and U-rich regions.</text>
        <dbReference type="EC" id="3.1.26.12"/>
    </reaction>
</comment>
<dbReference type="GO" id="GO:0008033">
    <property type="term" value="P:tRNA processing"/>
    <property type="evidence" value="ECO:0007669"/>
    <property type="project" value="UniProtKB-UniRule"/>
</dbReference>
<comment type="similarity">
    <text evidence="1">Belongs to the RNase E/G family. RNase G subfamily.</text>
</comment>
<feature type="compositionally biased region" description="Acidic residues" evidence="16">
    <location>
        <begin position="669"/>
        <end position="684"/>
    </location>
</feature>
<keyword evidence="6 15" id="KW-0819">tRNA processing</keyword>
<evidence type="ECO:0000256" key="4">
    <source>
        <dbReference type="ARBA" id="ARBA00022519"/>
    </source>
</evidence>
<protein>
    <recommendedName>
        <fullName evidence="15">Ribonuclease E</fullName>
        <shortName evidence="15">RNase E</shortName>
        <ecNumber evidence="15">3.1.26.12</ecNumber>
    </recommendedName>
</protein>
<keyword evidence="11 15" id="KW-0378">Hydrolase</keyword>
<evidence type="ECO:0000256" key="5">
    <source>
        <dbReference type="ARBA" id="ARBA00022552"/>
    </source>
</evidence>
<comment type="cofactor">
    <cofactor evidence="15">
        <name>Zn(2+)</name>
        <dbReference type="ChEBI" id="CHEBI:29105"/>
    </cofactor>
    <text evidence="15">Binds 2 Zn(2+) ions per homotetramer.</text>
</comment>
<dbReference type="PATRIC" id="fig|1449351.3.peg.1994"/>
<feature type="binding site" evidence="15">
    <location>
        <position position="491"/>
    </location>
    <ligand>
        <name>Mg(2+)</name>
        <dbReference type="ChEBI" id="CHEBI:18420"/>
        <note>catalytic</note>
    </ligand>
</feature>
<name>X7FAQ9_9RHOB</name>
<gene>
    <name evidence="15" type="primary">rne</name>
    <name evidence="18" type="ORF">RISW2_03075</name>
</gene>
<dbReference type="InterPro" id="IPR048583">
    <property type="entry name" value="RNase_E_G_thioredoxin-like"/>
</dbReference>
<dbReference type="SUPFAM" id="SSF50249">
    <property type="entry name" value="Nucleic acid-binding proteins"/>
    <property type="match status" value="1"/>
</dbReference>
<comment type="function">
    <text evidence="15">Endoribonuclease that plays a central role in RNA processing and decay. Required for the maturation of 5S and 16S rRNAs and the majority of tRNAs. Also involved in the degradation of most mRNAs.</text>
</comment>
<dbReference type="GO" id="GO:0000287">
    <property type="term" value="F:magnesium ion binding"/>
    <property type="evidence" value="ECO:0007669"/>
    <property type="project" value="UniProtKB-UniRule"/>
</dbReference>
<feature type="compositionally biased region" description="Acidic residues" evidence="16">
    <location>
        <begin position="183"/>
        <end position="195"/>
    </location>
</feature>
<keyword evidence="2 15" id="KW-1003">Cell membrane</keyword>
<dbReference type="InterPro" id="IPR012340">
    <property type="entry name" value="NA-bd_OB-fold"/>
</dbReference>
<keyword evidence="15" id="KW-0820">tRNA-binding</keyword>
<dbReference type="Proteomes" id="UP000023430">
    <property type="component" value="Unassembled WGS sequence"/>
</dbReference>
<dbReference type="InterPro" id="IPR028878">
    <property type="entry name" value="RNase_E"/>
</dbReference>
<dbReference type="PANTHER" id="PTHR30001">
    <property type="entry name" value="RIBONUCLEASE"/>
    <property type="match status" value="1"/>
</dbReference>
<evidence type="ECO:0000256" key="6">
    <source>
        <dbReference type="ARBA" id="ARBA00022694"/>
    </source>
</evidence>
<dbReference type="GO" id="GO:0006364">
    <property type="term" value="P:rRNA processing"/>
    <property type="evidence" value="ECO:0007669"/>
    <property type="project" value="UniProtKB-UniRule"/>
</dbReference>
<organism evidence="18 19">
    <name type="scientific">Roseivivax isoporae LMG 25204</name>
    <dbReference type="NCBI Taxonomy" id="1449351"/>
    <lineage>
        <taxon>Bacteria</taxon>
        <taxon>Pseudomonadati</taxon>
        <taxon>Pseudomonadota</taxon>
        <taxon>Alphaproteobacteria</taxon>
        <taxon>Rhodobacterales</taxon>
        <taxon>Roseobacteraceae</taxon>
        <taxon>Roseivivax</taxon>
    </lineage>
</organism>
<evidence type="ECO:0000256" key="15">
    <source>
        <dbReference type="HAMAP-Rule" id="MF_00970"/>
    </source>
</evidence>
<keyword evidence="5 15" id="KW-0698">rRNA processing</keyword>
<keyword evidence="14 15" id="KW-0472">Membrane</keyword>
<keyword evidence="8 15" id="KW-0479">Metal-binding</keyword>
<dbReference type="GO" id="GO:0000049">
    <property type="term" value="F:tRNA binding"/>
    <property type="evidence" value="ECO:0007669"/>
    <property type="project" value="UniProtKB-KW"/>
</dbReference>
<keyword evidence="4 15" id="KW-0997">Cell inner membrane</keyword>
<feature type="binding site" evidence="15">
    <location>
        <position position="448"/>
    </location>
    <ligand>
        <name>Mg(2+)</name>
        <dbReference type="ChEBI" id="CHEBI:18420"/>
        <note>catalytic</note>
    </ligand>
</feature>
<feature type="compositionally biased region" description="Basic residues" evidence="16">
    <location>
        <begin position="108"/>
        <end position="118"/>
    </location>
</feature>
<dbReference type="InterPro" id="IPR003029">
    <property type="entry name" value="S1_domain"/>
</dbReference>
<feature type="compositionally biased region" description="Basic residues" evidence="16">
    <location>
        <begin position="698"/>
        <end position="710"/>
    </location>
</feature>
<feature type="compositionally biased region" description="Low complexity" evidence="16">
    <location>
        <begin position="733"/>
        <end position="775"/>
    </location>
</feature>
<feature type="domain" description="S1 motif" evidence="17">
    <location>
        <begin position="40"/>
        <end position="114"/>
    </location>
</feature>
<dbReference type="GO" id="GO:0006402">
    <property type="term" value="P:mRNA catabolic process"/>
    <property type="evidence" value="ECO:0007669"/>
    <property type="project" value="UniProtKB-UniRule"/>
</dbReference>
<keyword evidence="7 15" id="KW-0540">Nuclease</keyword>
<dbReference type="NCBIfam" id="TIGR00757">
    <property type="entry name" value="RNaseEG"/>
    <property type="match status" value="1"/>
</dbReference>
<feature type="region of interest" description="Required for zinc-mediated homotetramerization and catalytic activity" evidence="15">
    <location>
        <begin position="549"/>
        <end position="552"/>
    </location>
</feature>
<evidence type="ECO:0000256" key="3">
    <source>
        <dbReference type="ARBA" id="ARBA00022490"/>
    </source>
</evidence>
<dbReference type="STRING" id="1449351.RISW2_03075"/>
<dbReference type="PANTHER" id="PTHR30001:SF1">
    <property type="entry name" value="RIBONUCLEASE E_G-LIKE PROTEIN, CHLOROPLASTIC"/>
    <property type="match status" value="1"/>
</dbReference>
<proteinExistence type="inferred from homology"/>
<keyword evidence="12 15" id="KW-0460">Magnesium</keyword>
<dbReference type="EMBL" id="JAME01000012">
    <property type="protein sequence ID" value="ETX29164.1"/>
    <property type="molecule type" value="Genomic_DNA"/>
</dbReference>
<dbReference type="HAMAP" id="MF_00970">
    <property type="entry name" value="RNase_E"/>
    <property type="match status" value="1"/>
</dbReference>
<feature type="compositionally biased region" description="Low complexity" evidence="16">
    <location>
        <begin position="835"/>
        <end position="863"/>
    </location>
</feature>
<dbReference type="SMART" id="SM00316">
    <property type="entry name" value="S1"/>
    <property type="match status" value="1"/>
</dbReference>
<comment type="caution">
    <text evidence="18">The sequence shown here is derived from an EMBL/GenBank/DDBJ whole genome shotgun (WGS) entry which is preliminary data.</text>
</comment>
<evidence type="ECO:0000313" key="19">
    <source>
        <dbReference type="Proteomes" id="UP000023430"/>
    </source>
</evidence>
<dbReference type="InterPro" id="IPR004659">
    <property type="entry name" value="RNase_E/G"/>
</dbReference>
<feature type="region of interest" description="Disordered" evidence="16">
    <location>
        <begin position="92"/>
        <end position="230"/>
    </location>
</feature>
<dbReference type="GO" id="GO:0019843">
    <property type="term" value="F:rRNA binding"/>
    <property type="evidence" value="ECO:0007669"/>
    <property type="project" value="UniProtKB-KW"/>
</dbReference>
<evidence type="ECO:0000256" key="14">
    <source>
        <dbReference type="ARBA" id="ARBA00023136"/>
    </source>
</evidence>
<feature type="compositionally biased region" description="Basic and acidic residues" evidence="16">
    <location>
        <begin position="197"/>
        <end position="207"/>
    </location>
</feature>
<feature type="compositionally biased region" description="Basic and acidic residues" evidence="16">
    <location>
        <begin position="95"/>
        <end position="107"/>
    </location>
</feature>
<keyword evidence="10 15" id="KW-0255">Endonuclease</keyword>
<dbReference type="GO" id="GO:0009898">
    <property type="term" value="C:cytoplasmic side of plasma membrane"/>
    <property type="evidence" value="ECO:0007669"/>
    <property type="project" value="UniProtKB-UniRule"/>
</dbReference>
<dbReference type="GO" id="GO:0005737">
    <property type="term" value="C:cytoplasm"/>
    <property type="evidence" value="ECO:0007669"/>
    <property type="project" value="UniProtKB-SubCell"/>
</dbReference>
<dbReference type="GO" id="GO:0008270">
    <property type="term" value="F:zinc ion binding"/>
    <property type="evidence" value="ECO:0007669"/>
    <property type="project" value="UniProtKB-UniRule"/>
</dbReference>
<feature type="binding site" evidence="15">
    <location>
        <position position="552"/>
    </location>
    <ligand>
        <name>Zn(2+)</name>
        <dbReference type="ChEBI" id="CHEBI:29105"/>
        <note>ligand shared between dimeric partners</note>
    </ligand>
</feature>
<evidence type="ECO:0000256" key="11">
    <source>
        <dbReference type="ARBA" id="ARBA00022801"/>
    </source>
</evidence>
<dbReference type="Gene3D" id="2.40.50.140">
    <property type="entry name" value="Nucleic acid-binding proteins"/>
    <property type="match status" value="2"/>
</dbReference>
<evidence type="ECO:0000256" key="7">
    <source>
        <dbReference type="ARBA" id="ARBA00022722"/>
    </source>
</evidence>
<dbReference type="GO" id="GO:0008995">
    <property type="term" value="F:ribonuclease E activity"/>
    <property type="evidence" value="ECO:0007669"/>
    <property type="project" value="UniProtKB-EC"/>
</dbReference>
<feature type="compositionally biased region" description="Acidic residues" evidence="16">
    <location>
        <begin position="208"/>
        <end position="220"/>
    </location>
</feature>
<feature type="compositionally biased region" description="Acidic residues" evidence="16">
    <location>
        <begin position="151"/>
        <end position="160"/>
    </location>
</feature>
<feature type="binding site" evidence="15">
    <location>
        <position position="549"/>
    </location>
    <ligand>
        <name>Zn(2+)</name>
        <dbReference type="ChEBI" id="CHEBI:29105"/>
        <note>ligand shared between dimeric partners</note>
    </ligand>
</feature>
<dbReference type="OrthoDB" id="9804278at2"/>
<accession>X7FAQ9</accession>
<dbReference type="PROSITE" id="PS50126">
    <property type="entry name" value="S1"/>
    <property type="match status" value="1"/>
</dbReference>
<evidence type="ECO:0000256" key="8">
    <source>
        <dbReference type="ARBA" id="ARBA00022723"/>
    </source>
</evidence>
<keyword evidence="9 15" id="KW-0699">rRNA-binding</keyword>
<evidence type="ECO:0000256" key="10">
    <source>
        <dbReference type="ARBA" id="ARBA00022759"/>
    </source>
</evidence>
<dbReference type="EC" id="3.1.26.12" evidence="15"/>
<sequence>MAKKMLIDATHAEETRVVVVDGNKVEEFDFESENKRQLAGNIYLAKVTRVEPSLQAAFVDYGGNRHGFLAFSEIHPDYYQIPVADRQALMEEEEAAARAEAEEEGRPKATRSRRRSGTRPKAEAAGKGDKIAAKDPEGGRSPDEIRGMETIDLDDAEGEDDQRAEAGHPGEGLSPMETVQETPVEEPDTQPEPQDDAGPREAAMRDDDSIESVADDDTEEDIRPPRKTRSRKYKIQEVIKVRQILLVQVVKEERGNKGAALTTYLSLAGRYCVLMPNTARGGGISRKITNAADRSKLKEIASSIDVPKGAGLIIRTAGAKRTKTEIKRDYEYLQRLWEQIRDLTLRSIAPAKIYEEGDLIKRSIRDLYNRDIDEVFVEGERGYRIAKDFMKMIMPSHAKNVKHYNDAMPLFARHQVESYLSGMFNPTVQLKSGGYIVIGVTEALVAIDVNSGRATKEGSIEETALKTNLEAAEEVARQLRLRDLAGLIVIDFIDMDERKNNAAVEKKLKDKLKTDRARIQVGRISGFGLLEMSRQRLRPGMIEATTQPCPACHGTGLIRSDDNMALQVLRQIEEEGVRRRSREVLVRAPVGIANFLMNQKREHIAAIELRYGMAVRIEGDPSMVSPDFTMEKFKTATRSVPEVTSPVISANAALMDLVDEDQIEDDIDEAEDEDDTAQETEENGTSEAGEQGEGDQKPKRRRRRRRKSKSKGNGEGAHDERADTQSEGQADTPAEAAPAAAEPASEQAEAAPVAAEAEAQAEAAPAEQADAAAAEEPAEKPKRTRSRSRRRKADPAPETDAAAAEQAQPEPEPEAPAPAPEPVAEAPAEPEAEVQPEPASEPEQAAAEPAPSAPAPAEDAAPEAPRREDEPEATTPEPREADLEPATADADADGDDGQRKPKKRGWWSLGL</sequence>
<comment type="subunit">
    <text evidence="15">Homotetramer formed by a dimer of dimers.</text>
</comment>
<keyword evidence="15" id="KW-0862">Zinc</keyword>